<reference evidence="2 3" key="1">
    <citation type="submission" date="2017-04" db="EMBL/GenBank/DDBJ databases">
        <authorList>
            <person name="Afonso C.L."/>
            <person name="Miller P.J."/>
            <person name="Scott M.A."/>
            <person name="Spackman E."/>
            <person name="Goraichik I."/>
            <person name="Dimitrov K.M."/>
            <person name="Suarez D.L."/>
            <person name="Swayne D.E."/>
        </authorList>
    </citation>
    <scope>NUCLEOTIDE SEQUENCE [LARGE SCALE GENOMIC DNA]</scope>
    <source>
        <strain evidence="2 3">LMG26642</strain>
    </source>
</reference>
<proteinExistence type="predicted"/>
<evidence type="ECO:0000313" key="1">
    <source>
        <dbReference type="EMBL" id="SMH26303.1"/>
    </source>
</evidence>
<dbReference type="EMBL" id="FXBJ01000002">
    <property type="protein sequence ID" value="SMH26303.1"/>
    <property type="molecule type" value="Genomic_DNA"/>
</dbReference>
<dbReference type="EMBL" id="FXBJ01000002">
    <property type="protein sequence ID" value="SMH40896.1"/>
    <property type="molecule type" value="Genomic_DNA"/>
</dbReference>
<dbReference type="Proteomes" id="UP000193435">
    <property type="component" value="Unassembled WGS sequence"/>
</dbReference>
<keyword evidence="3" id="KW-1185">Reference proteome</keyword>
<name>A0A1X7NS68_9LACT</name>
<organism evidence="2 3">
    <name type="scientific">Carnobacterium iners</name>
    <dbReference type="NCBI Taxonomy" id="1073423"/>
    <lineage>
        <taxon>Bacteria</taxon>
        <taxon>Bacillati</taxon>
        <taxon>Bacillota</taxon>
        <taxon>Bacilli</taxon>
        <taxon>Lactobacillales</taxon>
        <taxon>Carnobacteriaceae</taxon>
        <taxon>Carnobacterium</taxon>
    </lineage>
</organism>
<dbReference type="SUPFAM" id="SSF56219">
    <property type="entry name" value="DNase I-like"/>
    <property type="match status" value="1"/>
</dbReference>
<dbReference type="InterPro" id="IPR036691">
    <property type="entry name" value="Endo/exonu/phosph_ase_sf"/>
</dbReference>
<dbReference type="OrthoDB" id="9803914at2"/>
<evidence type="ECO:0008006" key="4">
    <source>
        <dbReference type="Google" id="ProtNLM"/>
    </source>
</evidence>
<evidence type="ECO:0000313" key="2">
    <source>
        <dbReference type="EMBL" id="SMH40896.1"/>
    </source>
</evidence>
<sequence>MKIITWNCNGAFRKKFQYLDSFDADIYIIQECEDPARSNHDSYIKFAENHLWIGHNKNRGLGIFAKKEIKLEDNNWPSFGLEYFICCKINNTPE</sequence>
<dbReference type="AlphaFoldDB" id="A0A1X7NS68"/>
<dbReference type="STRING" id="1073423.SAMN04488700_0042"/>
<accession>A0A1X7NS68</accession>
<protein>
    <recommendedName>
        <fullName evidence="4">Endonuclease/Exonuclease/phosphatase family protein</fullName>
    </recommendedName>
</protein>
<dbReference type="RefSeq" id="WP_085558463.1">
    <property type="nucleotide sequence ID" value="NZ_FOAH01000039.1"/>
</dbReference>
<gene>
    <name evidence="1" type="ORF">SAMN04488700_0042</name>
    <name evidence="2" type="ORF">SAMN04488700_2446</name>
</gene>
<dbReference type="Gene3D" id="3.60.10.10">
    <property type="entry name" value="Endonuclease/exonuclease/phosphatase"/>
    <property type="match status" value="1"/>
</dbReference>
<evidence type="ECO:0000313" key="3">
    <source>
        <dbReference type="Proteomes" id="UP000193435"/>
    </source>
</evidence>